<sequence>MASSNALQERQIVLMEAMNRRLESIQEGQKKLEETNAALRKENDLLKTQLERQQSTSQSRRFNRKQSRTSVEIPSDLAKRFRFIYKKMVEKKMTQGFIVTEDSLSERNQSLFQKVREILRKEHGGENCPWTDLQMEAQFNRYFKTVKERNHWIERGTNDKHKEVCRRTRRLSSKLERRLSGYERIEEKLTLQEKKTYDDVLYLEYMSSEESDYEDEEDPITGETVKRLVGYATRKLPWERTRLTNLKCKLDKVHVQNLTPHARQLFKPRHVGGVSSRPRPGGPSWAVRQPPADE</sequence>
<accession>A0AAD9PWN3</accession>
<feature type="region of interest" description="Disordered" evidence="1">
    <location>
        <begin position="267"/>
        <end position="294"/>
    </location>
</feature>
<evidence type="ECO:0000313" key="2">
    <source>
        <dbReference type="EMBL" id="KAK2550206.1"/>
    </source>
</evidence>
<dbReference type="EMBL" id="JARQWQ010000114">
    <property type="protein sequence ID" value="KAK2550206.1"/>
    <property type="molecule type" value="Genomic_DNA"/>
</dbReference>
<reference evidence="2" key="1">
    <citation type="journal article" date="2023" name="G3 (Bethesda)">
        <title>Whole genome assembly and annotation of the endangered Caribbean coral Acropora cervicornis.</title>
        <authorList>
            <person name="Selwyn J.D."/>
            <person name="Vollmer S.V."/>
        </authorList>
    </citation>
    <scope>NUCLEOTIDE SEQUENCE</scope>
    <source>
        <strain evidence="2">K2</strain>
    </source>
</reference>
<feature type="compositionally biased region" description="Low complexity" evidence="1">
    <location>
        <begin position="271"/>
        <end position="284"/>
    </location>
</feature>
<gene>
    <name evidence="2" type="ORF">P5673_029251</name>
</gene>
<feature type="region of interest" description="Disordered" evidence="1">
    <location>
        <begin position="48"/>
        <end position="69"/>
    </location>
</feature>
<organism evidence="2 3">
    <name type="scientific">Acropora cervicornis</name>
    <name type="common">Staghorn coral</name>
    <dbReference type="NCBI Taxonomy" id="6130"/>
    <lineage>
        <taxon>Eukaryota</taxon>
        <taxon>Metazoa</taxon>
        <taxon>Cnidaria</taxon>
        <taxon>Anthozoa</taxon>
        <taxon>Hexacorallia</taxon>
        <taxon>Scleractinia</taxon>
        <taxon>Astrocoeniina</taxon>
        <taxon>Acroporidae</taxon>
        <taxon>Acropora</taxon>
    </lineage>
</organism>
<reference evidence="2" key="2">
    <citation type="journal article" date="2023" name="Science">
        <title>Genomic signatures of disease resistance in endangered staghorn corals.</title>
        <authorList>
            <person name="Vollmer S.V."/>
            <person name="Selwyn J.D."/>
            <person name="Despard B.A."/>
            <person name="Roesel C.L."/>
        </authorList>
    </citation>
    <scope>NUCLEOTIDE SEQUENCE</scope>
    <source>
        <strain evidence="2">K2</strain>
    </source>
</reference>
<dbReference type="Proteomes" id="UP001249851">
    <property type="component" value="Unassembled WGS sequence"/>
</dbReference>
<comment type="caution">
    <text evidence="2">The sequence shown here is derived from an EMBL/GenBank/DDBJ whole genome shotgun (WGS) entry which is preliminary data.</text>
</comment>
<evidence type="ECO:0000313" key="3">
    <source>
        <dbReference type="Proteomes" id="UP001249851"/>
    </source>
</evidence>
<name>A0AAD9PWN3_ACRCE</name>
<keyword evidence="3" id="KW-1185">Reference proteome</keyword>
<dbReference type="AlphaFoldDB" id="A0AAD9PWN3"/>
<protein>
    <submittedName>
        <fullName evidence="2">Uncharacterized protein</fullName>
    </submittedName>
</protein>
<evidence type="ECO:0000256" key="1">
    <source>
        <dbReference type="SAM" id="MobiDB-lite"/>
    </source>
</evidence>
<feature type="compositionally biased region" description="Polar residues" evidence="1">
    <location>
        <begin position="51"/>
        <end position="60"/>
    </location>
</feature>
<proteinExistence type="predicted"/>